<dbReference type="GO" id="GO:0032259">
    <property type="term" value="P:methylation"/>
    <property type="evidence" value="ECO:0007669"/>
    <property type="project" value="UniProtKB-KW"/>
</dbReference>
<keyword evidence="3" id="KW-0489">Methyltransferase</keyword>
<name>B6BKG8_SULGG</name>
<dbReference type="Gene3D" id="3.40.50.720">
    <property type="entry name" value="NAD(P)-binding Rossmann-like Domain"/>
    <property type="match status" value="1"/>
</dbReference>
<dbReference type="InterPro" id="IPR013630">
    <property type="entry name" value="Methyltransf_Zn-bd_dom_put"/>
</dbReference>
<dbReference type="Gene3D" id="6.10.250.3100">
    <property type="match status" value="1"/>
</dbReference>
<dbReference type="InterPro" id="IPR013691">
    <property type="entry name" value="MeTrfase_14"/>
</dbReference>
<dbReference type="SUPFAM" id="SSF53335">
    <property type="entry name" value="S-adenosyl-L-methionine-dependent methyltransferases"/>
    <property type="match status" value="1"/>
</dbReference>
<dbReference type="HOGENOM" id="CLU_038800_1_0_7"/>
<dbReference type="EMBL" id="AFRZ01000001">
    <property type="protein sequence ID" value="EHP29023.1"/>
    <property type="molecule type" value="Genomic_DNA"/>
</dbReference>
<evidence type="ECO:0000313" key="3">
    <source>
        <dbReference type="EMBL" id="EHP29023.1"/>
    </source>
</evidence>
<accession>B6BKG8</accession>
<dbReference type="CDD" id="cd02440">
    <property type="entry name" value="AdoMet_MTases"/>
    <property type="match status" value="1"/>
</dbReference>
<dbReference type="PANTHER" id="PTHR43861:SF5">
    <property type="entry name" value="BLL5978 PROTEIN"/>
    <property type="match status" value="1"/>
</dbReference>
<dbReference type="STRING" id="929558.SMGD1_0496"/>
<dbReference type="Gene3D" id="3.40.50.150">
    <property type="entry name" value="Vaccinia Virus protein VP39"/>
    <property type="match status" value="1"/>
</dbReference>
<evidence type="ECO:0000313" key="4">
    <source>
        <dbReference type="Proteomes" id="UP000006431"/>
    </source>
</evidence>
<keyword evidence="4" id="KW-1185">Reference proteome</keyword>
<dbReference type="InterPro" id="IPR038576">
    <property type="entry name" value="Methyltransf_Zn-bd_dom_put_sf"/>
</dbReference>
<feature type="domain" description="Methyltransferase putative zinc binding" evidence="1">
    <location>
        <begin position="4"/>
        <end position="63"/>
    </location>
</feature>
<proteinExistence type="predicted"/>
<evidence type="ECO:0000259" key="1">
    <source>
        <dbReference type="Pfam" id="PF08421"/>
    </source>
</evidence>
<dbReference type="InterPro" id="IPR029063">
    <property type="entry name" value="SAM-dependent_MTases_sf"/>
</dbReference>
<sequence>MKKCLICNSEIEKFIDFGQQPIANGFLLEEQFEKEYFFQMEVGFCPKCKMVQLLEQPDREQMFHENYAFFSSTSNYMKKHFKEFADSIIELQSLQKNSFVVEVGCNDGIMIQNFMQQGIGHLGVEPSKNVAQVAKDKGINVTTEFFDATLAENTIPKYGKADAIISANVMCHIPYMHSIFEGIEKLLKDDGVFVFEDPYAGDIIQKASFDQIYDEHTFLFSVLSVSYLANMHNLEVIDVQHQITHGGSMRYTLAHRGKKKISSNVAKQIQIEKDLGLDSLQAYQEFTNKVLIVKNDLMKLLNQLKKDGKKVVAYGATSKSTTVTNYFGITPEHISFICDTTPTKHNKFSPGAHIPVVPYENFRESDPDYVLLFAWNHAKEIMEKEEEYMRSNGVKWIMYVPNVATINY</sequence>
<gene>
    <name evidence="3" type="ORF">SMGD1_0496</name>
</gene>
<dbReference type="AlphaFoldDB" id="B6BKG8"/>
<dbReference type="GO" id="GO:0008168">
    <property type="term" value="F:methyltransferase activity"/>
    <property type="evidence" value="ECO:0007669"/>
    <property type="project" value="UniProtKB-KW"/>
</dbReference>
<organism evidence="3 4">
    <name type="scientific">Sulfurimonas gotlandica (strain DSM 19862 / JCM 16533 / GD1)</name>
    <dbReference type="NCBI Taxonomy" id="929558"/>
    <lineage>
        <taxon>Bacteria</taxon>
        <taxon>Pseudomonadati</taxon>
        <taxon>Campylobacterota</taxon>
        <taxon>Epsilonproteobacteria</taxon>
        <taxon>Campylobacterales</taxon>
        <taxon>Sulfurimonadaceae</taxon>
        <taxon>Sulfurimonas</taxon>
    </lineage>
</organism>
<dbReference type="PATRIC" id="fig|929558.5.peg.494"/>
<dbReference type="eggNOG" id="COG0500">
    <property type="taxonomic scope" value="Bacteria"/>
</dbReference>
<feature type="domain" description="C-methyltransferase" evidence="2">
    <location>
        <begin position="244"/>
        <end position="401"/>
    </location>
</feature>
<dbReference type="OrthoDB" id="9815644at2"/>
<dbReference type="Pfam" id="PF08421">
    <property type="entry name" value="Methyltransf_13"/>
    <property type="match status" value="1"/>
</dbReference>
<dbReference type="EC" id="2.1.1.-" evidence="3"/>
<dbReference type="PANTHER" id="PTHR43861">
    <property type="entry name" value="TRANS-ACONITATE 2-METHYLTRANSFERASE-RELATED"/>
    <property type="match status" value="1"/>
</dbReference>
<dbReference type="Gene3D" id="6.20.50.110">
    <property type="entry name" value="Methyltransferase, zinc-binding domain"/>
    <property type="match status" value="1"/>
</dbReference>
<comment type="caution">
    <text evidence="3">The sequence shown here is derived from an EMBL/GenBank/DDBJ whole genome shotgun (WGS) entry which is preliminary data.</text>
</comment>
<evidence type="ECO:0000259" key="2">
    <source>
        <dbReference type="Pfam" id="PF08484"/>
    </source>
</evidence>
<protein>
    <submittedName>
        <fullName evidence="3">SAM-dependent methyltransferase</fullName>
        <ecNumber evidence="3">2.1.1.-</ecNumber>
    </submittedName>
</protein>
<keyword evidence="3" id="KW-0808">Transferase</keyword>
<dbReference type="Proteomes" id="UP000006431">
    <property type="component" value="Unassembled WGS sequence"/>
</dbReference>
<dbReference type="Pfam" id="PF13489">
    <property type="entry name" value="Methyltransf_23"/>
    <property type="match status" value="1"/>
</dbReference>
<reference evidence="3 4" key="1">
    <citation type="journal article" date="2012" name="Proc. Natl. Acad. Sci. U.S.A.">
        <title>Genome and physiology of a model Epsilonproteobacterium responsible for sulfide detoxification in marine oxygen depletion zones.</title>
        <authorList>
            <person name="Grote J."/>
            <person name="Schott T."/>
            <person name="Bruckner C.G."/>
            <person name="Glockner F.O."/>
            <person name="Jost G."/>
            <person name="Teeling H."/>
            <person name="Labrenz M."/>
            <person name="Jurgens K."/>
        </authorList>
    </citation>
    <scope>NUCLEOTIDE SEQUENCE [LARGE SCALE GENOMIC DNA]</scope>
    <source>
        <strain evidence="3 4">GD1</strain>
    </source>
</reference>
<dbReference type="Pfam" id="PF08484">
    <property type="entry name" value="Methyltransf_14"/>
    <property type="match status" value="1"/>
</dbReference>
<accession>H1FV97</accession>
<dbReference type="RefSeq" id="WP_008338047.1">
    <property type="nucleotide sequence ID" value="NZ_AFRZ01000001.1"/>
</dbReference>